<gene>
    <name evidence="3" type="ORF">Cni_G16106</name>
</gene>
<reference evidence="3 4" key="1">
    <citation type="submission" date="2023-10" db="EMBL/GenBank/DDBJ databases">
        <title>Chromosome-scale genome assembly provides insights into flower coloration mechanisms of Canna indica.</title>
        <authorList>
            <person name="Li C."/>
        </authorList>
    </citation>
    <scope>NUCLEOTIDE SEQUENCE [LARGE SCALE GENOMIC DNA]</scope>
    <source>
        <tissue evidence="3">Flower</tissue>
    </source>
</reference>
<feature type="transmembrane region" description="Helical" evidence="2">
    <location>
        <begin position="25"/>
        <end position="42"/>
    </location>
</feature>
<protein>
    <submittedName>
        <fullName evidence="3">3-hydroxy-3-methylglutaryl-coenzyme A reductase 1</fullName>
    </submittedName>
</protein>
<feature type="region of interest" description="Disordered" evidence="1">
    <location>
        <begin position="1"/>
        <end position="23"/>
    </location>
</feature>
<evidence type="ECO:0000256" key="2">
    <source>
        <dbReference type="SAM" id="Phobius"/>
    </source>
</evidence>
<dbReference type="AlphaFoldDB" id="A0AAQ3QFD3"/>
<name>A0AAQ3QFD3_9LILI</name>
<keyword evidence="4" id="KW-1185">Reference proteome</keyword>
<sequence length="83" mass="9152">MDAVRRDGGEPVDPDAGDRPRRNRHTTRVFTVLLFASLYLLSRRWREKDRAAATAAALTPSEIAGAVSFLASILYLLPLLGDL</sequence>
<evidence type="ECO:0000256" key="1">
    <source>
        <dbReference type="SAM" id="MobiDB-lite"/>
    </source>
</evidence>
<keyword evidence="2" id="KW-1133">Transmembrane helix</keyword>
<feature type="transmembrane region" description="Helical" evidence="2">
    <location>
        <begin position="63"/>
        <end position="81"/>
    </location>
</feature>
<evidence type="ECO:0000313" key="3">
    <source>
        <dbReference type="EMBL" id="WOL07366.1"/>
    </source>
</evidence>
<proteinExistence type="predicted"/>
<dbReference type="EMBL" id="CP136894">
    <property type="protein sequence ID" value="WOL07366.1"/>
    <property type="molecule type" value="Genomic_DNA"/>
</dbReference>
<evidence type="ECO:0000313" key="4">
    <source>
        <dbReference type="Proteomes" id="UP001327560"/>
    </source>
</evidence>
<keyword evidence="2" id="KW-0472">Membrane</keyword>
<organism evidence="3 4">
    <name type="scientific">Canna indica</name>
    <name type="common">Indian-shot</name>
    <dbReference type="NCBI Taxonomy" id="4628"/>
    <lineage>
        <taxon>Eukaryota</taxon>
        <taxon>Viridiplantae</taxon>
        <taxon>Streptophyta</taxon>
        <taxon>Embryophyta</taxon>
        <taxon>Tracheophyta</taxon>
        <taxon>Spermatophyta</taxon>
        <taxon>Magnoliopsida</taxon>
        <taxon>Liliopsida</taxon>
        <taxon>Zingiberales</taxon>
        <taxon>Cannaceae</taxon>
        <taxon>Canna</taxon>
    </lineage>
</organism>
<accession>A0AAQ3QFD3</accession>
<dbReference type="Proteomes" id="UP001327560">
    <property type="component" value="Chromosome 5"/>
</dbReference>
<keyword evidence="2" id="KW-0812">Transmembrane</keyword>